<evidence type="ECO:0000256" key="7">
    <source>
        <dbReference type="ARBA" id="ARBA00023065"/>
    </source>
</evidence>
<dbReference type="GO" id="GO:0015297">
    <property type="term" value="F:antiporter activity"/>
    <property type="evidence" value="ECO:0007669"/>
    <property type="project" value="UniProtKB-KW"/>
</dbReference>
<evidence type="ECO:0000256" key="8">
    <source>
        <dbReference type="ARBA" id="ARBA00023136"/>
    </source>
</evidence>
<keyword evidence="2" id="KW-0813">Transport</keyword>
<feature type="transmembrane region" description="Helical" evidence="10">
    <location>
        <begin position="327"/>
        <end position="346"/>
    </location>
</feature>
<keyword evidence="5 10" id="KW-0812">Transmembrane</keyword>
<feature type="transmembrane region" description="Helical" evidence="10">
    <location>
        <begin position="265"/>
        <end position="290"/>
    </location>
</feature>
<keyword evidence="3" id="KW-0050">Antiport</keyword>
<keyword evidence="4" id="KW-1003">Cell membrane</keyword>
<dbReference type="Proteomes" id="UP000244925">
    <property type="component" value="Unassembled WGS sequence"/>
</dbReference>
<feature type="transmembrane region" description="Helical" evidence="10">
    <location>
        <begin position="63"/>
        <end position="86"/>
    </location>
</feature>
<keyword evidence="8 10" id="KW-0472">Membrane</keyword>
<name>A0A2V1IXF9_9BACT</name>
<proteinExistence type="predicted"/>
<evidence type="ECO:0000313" key="11">
    <source>
        <dbReference type="EMBL" id="PWB08665.1"/>
    </source>
</evidence>
<dbReference type="GO" id="GO:0005886">
    <property type="term" value="C:plasma membrane"/>
    <property type="evidence" value="ECO:0007669"/>
    <property type="project" value="UniProtKB-SubCell"/>
</dbReference>
<dbReference type="InterPro" id="IPR048279">
    <property type="entry name" value="MdtK-like"/>
</dbReference>
<evidence type="ECO:0000256" key="6">
    <source>
        <dbReference type="ARBA" id="ARBA00022989"/>
    </source>
</evidence>
<protein>
    <recommendedName>
        <fullName evidence="9">Multidrug-efflux transporter</fullName>
    </recommendedName>
</protein>
<accession>A0A2V1IXF9</accession>
<dbReference type="InterPro" id="IPR002528">
    <property type="entry name" value="MATE_fam"/>
</dbReference>
<feature type="transmembrane region" description="Helical" evidence="10">
    <location>
        <begin position="397"/>
        <end position="417"/>
    </location>
</feature>
<gene>
    <name evidence="11" type="ORF">C5O25_03830</name>
</gene>
<dbReference type="NCBIfam" id="TIGR00797">
    <property type="entry name" value="matE"/>
    <property type="match status" value="1"/>
</dbReference>
<keyword evidence="7" id="KW-0406">Ion transport</keyword>
<dbReference type="InterPro" id="IPR050222">
    <property type="entry name" value="MATE_MdtK"/>
</dbReference>
<feature type="transmembrane region" description="Helical" evidence="10">
    <location>
        <begin position="358"/>
        <end position="376"/>
    </location>
</feature>
<comment type="subcellular location">
    <subcellularLocation>
        <location evidence="1">Cell membrane</location>
        <topology evidence="1">Multi-pass membrane protein</topology>
    </subcellularLocation>
</comment>
<feature type="transmembrane region" description="Helical" evidence="10">
    <location>
        <begin position="98"/>
        <end position="121"/>
    </location>
</feature>
<feature type="transmembrane region" description="Helical" evidence="10">
    <location>
        <begin position="204"/>
        <end position="223"/>
    </location>
</feature>
<dbReference type="PANTHER" id="PTHR43298">
    <property type="entry name" value="MULTIDRUG RESISTANCE PROTEIN NORM-RELATED"/>
    <property type="match status" value="1"/>
</dbReference>
<sequence length="456" mass="49764">MSNTDAPGHELPGRRVTYLQIIRLGLPILIGQLGMIVVGFADTKMVGLYSTEALASASFVNNLFNVCIFACVGFTYGLTPLVGSLFTQGRFRSIGSLLRNGVAVNVAFALLVTAVMTVVYFNLHRMGQPAELLPVMRPYYLIYLSGVVPVALFNVFAQWAYAIQRTRMPMWIILGANVLNIAGNWLLIYGHWGCPELGLTGAGISTLVARLVCPAAIICVFAFRGDYREYRRGFADGSITSEQWRLVGHTSWPVAMQMTFESGSFSAAAVMAGWLGAIELAAFQITVIIGTLGFCVYYSMAAAVSVLVSNAAGLSDRRLMRRTAFSGYHILLALATSASAAFIFFGPEIIRQFTRDPAVTATAVSLIVPLVLYQYCDATQINFANALRGTSKVMPMVWIAFVSYVVVGMPVTYLMAFTASMGIYGILLSFSVSLFLAAVLFLAYFIRHTRRNRKIS</sequence>
<dbReference type="PIRSF" id="PIRSF006603">
    <property type="entry name" value="DinF"/>
    <property type="match status" value="1"/>
</dbReference>
<evidence type="ECO:0000256" key="9">
    <source>
        <dbReference type="ARBA" id="ARBA00031636"/>
    </source>
</evidence>
<dbReference type="RefSeq" id="WP_107035411.1">
    <property type="nucleotide sequence ID" value="NZ_CAONGC010000012.1"/>
</dbReference>
<evidence type="ECO:0000256" key="3">
    <source>
        <dbReference type="ARBA" id="ARBA00022449"/>
    </source>
</evidence>
<feature type="transmembrane region" description="Helical" evidence="10">
    <location>
        <begin position="423"/>
        <end position="446"/>
    </location>
</feature>
<dbReference type="GO" id="GO:0042910">
    <property type="term" value="F:xenobiotic transmembrane transporter activity"/>
    <property type="evidence" value="ECO:0007669"/>
    <property type="project" value="InterPro"/>
</dbReference>
<dbReference type="EMBL" id="PUBV01000005">
    <property type="protein sequence ID" value="PWB08665.1"/>
    <property type="molecule type" value="Genomic_DNA"/>
</dbReference>
<dbReference type="PANTHER" id="PTHR43298:SF2">
    <property type="entry name" value="FMN_FAD EXPORTER YEEO-RELATED"/>
    <property type="match status" value="1"/>
</dbReference>
<dbReference type="CDD" id="cd13131">
    <property type="entry name" value="MATE_NorM_like"/>
    <property type="match status" value="1"/>
</dbReference>
<feature type="transmembrane region" description="Helical" evidence="10">
    <location>
        <begin position="141"/>
        <end position="163"/>
    </location>
</feature>
<keyword evidence="6 10" id="KW-1133">Transmembrane helix</keyword>
<evidence type="ECO:0000256" key="10">
    <source>
        <dbReference type="SAM" id="Phobius"/>
    </source>
</evidence>
<evidence type="ECO:0000313" key="12">
    <source>
        <dbReference type="Proteomes" id="UP000244925"/>
    </source>
</evidence>
<evidence type="ECO:0000256" key="4">
    <source>
        <dbReference type="ARBA" id="ARBA00022475"/>
    </source>
</evidence>
<feature type="transmembrane region" description="Helical" evidence="10">
    <location>
        <begin position="21"/>
        <end position="41"/>
    </location>
</feature>
<feature type="transmembrane region" description="Helical" evidence="10">
    <location>
        <begin position="296"/>
        <end position="315"/>
    </location>
</feature>
<comment type="caution">
    <text evidence="11">The sequence shown here is derived from an EMBL/GenBank/DDBJ whole genome shotgun (WGS) entry which is preliminary data.</text>
</comment>
<keyword evidence="12" id="KW-1185">Reference proteome</keyword>
<dbReference type="GO" id="GO:0006811">
    <property type="term" value="P:monoatomic ion transport"/>
    <property type="evidence" value="ECO:0007669"/>
    <property type="project" value="UniProtKB-KW"/>
</dbReference>
<evidence type="ECO:0000256" key="2">
    <source>
        <dbReference type="ARBA" id="ARBA00022448"/>
    </source>
</evidence>
<organism evidence="11 12">
    <name type="scientific">Paramuribaculum intestinale</name>
    <dbReference type="NCBI Taxonomy" id="2094151"/>
    <lineage>
        <taxon>Bacteria</taxon>
        <taxon>Pseudomonadati</taxon>
        <taxon>Bacteroidota</taxon>
        <taxon>Bacteroidia</taxon>
        <taxon>Bacteroidales</taxon>
        <taxon>Muribaculaceae</taxon>
        <taxon>Paramuribaculum</taxon>
    </lineage>
</organism>
<reference evidence="12" key="1">
    <citation type="submission" date="2018-02" db="EMBL/GenBank/DDBJ databases">
        <authorList>
            <person name="Clavel T."/>
            <person name="Strowig T."/>
        </authorList>
    </citation>
    <scope>NUCLEOTIDE SEQUENCE [LARGE SCALE GENOMIC DNA]</scope>
    <source>
        <strain evidence="12">DSM 100764</strain>
    </source>
</reference>
<evidence type="ECO:0000256" key="1">
    <source>
        <dbReference type="ARBA" id="ARBA00004651"/>
    </source>
</evidence>
<dbReference type="GeneID" id="93425569"/>
<dbReference type="Pfam" id="PF01554">
    <property type="entry name" value="MatE"/>
    <property type="match status" value="2"/>
</dbReference>
<evidence type="ECO:0000256" key="5">
    <source>
        <dbReference type="ARBA" id="ARBA00022692"/>
    </source>
</evidence>
<dbReference type="AlphaFoldDB" id="A0A2V1IXF9"/>
<feature type="transmembrane region" description="Helical" evidence="10">
    <location>
        <begin position="170"/>
        <end position="192"/>
    </location>
</feature>